<dbReference type="PROSITE" id="PS51782">
    <property type="entry name" value="LYSM"/>
    <property type="match status" value="3"/>
</dbReference>
<dbReference type="Proteomes" id="UP000191612">
    <property type="component" value="Unassembled WGS sequence"/>
</dbReference>
<proteinExistence type="predicted"/>
<evidence type="ECO:0000313" key="6">
    <source>
        <dbReference type="Proteomes" id="UP000191612"/>
    </source>
</evidence>
<dbReference type="InterPro" id="IPR052210">
    <property type="entry name" value="LysM1-like"/>
</dbReference>
<feature type="compositionally biased region" description="Low complexity" evidence="3">
    <location>
        <begin position="783"/>
        <end position="794"/>
    </location>
</feature>
<evidence type="ECO:0000313" key="5">
    <source>
        <dbReference type="EMBL" id="OQD97231.1"/>
    </source>
</evidence>
<reference evidence="6" key="1">
    <citation type="journal article" date="2017" name="Nat. Microbiol.">
        <title>Global analysis of biosynthetic gene clusters reveals vast potential of secondary metabolite production in Penicillium species.</title>
        <authorList>
            <person name="Nielsen J.C."/>
            <person name="Grijseels S."/>
            <person name="Prigent S."/>
            <person name="Ji B."/>
            <person name="Dainat J."/>
            <person name="Nielsen K.F."/>
            <person name="Frisvad J.C."/>
            <person name="Workman M."/>
            <person name="Nielsen J."/>
        </authorList>
    </citation>
    <scope>NUCLEOTIDE SEQUENCE [LARGE SCALE GENOMIC DNA]</scope>
    <source>
        <strain evidence="6">IBT 29525</strain>
    </source>
</reference>
<feature type="domain" description="LysM" evidence="4">
    <location>
        <begin position="865"/>
        <end position="914"/>
    </location>
</feature>
<evidence type="ECO:0000259" key="4">
    <source>
        <dbReference type="PROSITE" id="PS51782"/>
    </source>
</evidence>
<feature type="domain" description="LysM" evidence="4">
    <location>
        <begin position="567"/>
        <end position="615"/>
    </location>
</feature>
<feature type="region of interest" description="Disordered" evidence="3">
    <location>
        <begin position="783"/>
        <end position="859"/>
    </location>
</feature>
<dbReference type="Pfam" id="PF01476">
    <property type="entry name" value="LysM"/>
    <property type="match status" value="2"/>
</dbReference>
<evidence type="ECO:0000256" key="1">
    <source>
        <dbReference type="ARBA" id="ARBA00022669"/>
    </source>
</evidence>
<dbReference type="InterPro" id="IPR036779">
    <property type="entry name" value="LysM_dom_sf"/>
</dbReference>
<feature type="domain" description="LysM" evidence="4">
    <location>
        <begin position="657"/>
        <end position="703"/>
    </location>
</feature>
<dbReference type="SMART" id="SM00257">
    <property type="entry name" value="LysM"/>
    <property type="match status" value="3"/>
</dbReference>
<protein>
    <recommendedName>
        <fullName evidence="4">LysM domain-containing protein</fullName>
    </recommendedName>
</protein>
<dbReference type="STRING" id="60172.A0A1V6R7B2"/>
<dbReference type="SUPFAM" id="SSF54106">
    <property type="entry name" value="LysM domain"/>
    <property type="match status" value="1"/>
</dbReference>
<dbReference type="PANTHER" id="PTHR34997:SF16">
    <property type="entry name" value="LYSM DOMAIN-CONTAINING PROTEIN"/>
    <property type="match status" value="1"/>
</dbReference>
<sequence length="919" mass="100343">MQTAGHVLASPLPLIRHASGTSHPSVSHEWLNQRFIHQWTTFDQEIRSALESLDLNFQIAHIDSPSGEVYLVGNEIGLSGRFVNNVCEPVAKILVHASQPALVMGDIQAFRGPTSNVIPDISIGVTLSSNNSNPQVKIVGELKTFWTVTLDQFSLSDPVLLPLILPHLGQLVAQMRNFGLRYGFLSTYQGTVFVKRTHDFAFYVSPPIQDRDTNLSVRQCFTGFCILAEQGHNYIEGNDFRAERLRGQDGLQSSLRPSGLRDHTAAEGSLVTGLNANVTPNTIILNHQGGALSILNVSRRISPPSQTDKALFEIEHQGTRHIVKCWSPRHNRASNAECAVYERLSDSRPSGYGVFANMILAGNIMCSSLFPNGRALVLPYKDGQILAHIWDELSNRERTHVREECEKAIRILRSLSIYVPDAGKHNVLYQRETGAVTMLDFETAIECPQSEHLPYVELLSLFGDPMMRVHASEYLVTAKPTVSPNSTVSLPHVSSTLTSSVATTPTATPTATTCSGKKYTIKDGDTCELVSKSHSVATYQLLMDNQLQAYWANFPKSGDLCIKNHCTTYTVQKGDTCKTVAKEHNITRVQLRSYNPWIDGGCYNFNRTIGTEICMDEPGEKYHAPSSVVSATGSPTASSAVSVPTNLAPNSTKNCGEYYTPKSNETCDTIVQNFPISRANFLVLNPGLNQNCTNFIAGRSYCVKPVKDMDNYPGTLKDCGSLIDARDLQYNYTGVSNCQAAGTFWEISQADLLRWNPSLKKQKSDSTSCDFSKKYRYCMDGPGASASSSGAVPSTPAPSTPLTTSTFSSTSSPTPTSTSTSQTSTTDKDTSTSSKPTSTTATPTSTHGAVPSPTQSNSIADNCNDYAKAKDGDNCVDFAKNHDITPKQLYQWNTVLGDGGKECGTMFQKDTYYCVGVSE</sequence>
<name>A0A1V6R7B2_9EURO</name>
<keyword evidence="6" id="KW-1185">Reference proteome</keyword>
<dbReference type="AlphaFoldDB" id="A0A1V6R7B2"/>
<dbReference type="CDD" id="cd00118">
    <property type="entry name" value="LysM"/>
    <property type="match status" value="2"/>
</dbReference>
<keyword evidence="2" id="KW-0843">Virulence</keyword>
<keyword evidence="1" id="KW-0147">Chitin-binding</keyword>
<evidence type="ECO:0000256" key="3">
    <source>
        <dbReference type="SAM" id="MobiDB-lite"/>
    </source>
</evidence>
<dbReference type="EMBL" id="MDYO01000013">
    <property type="protein sequence ID" value="OQD97231.1"/>
    <property type="molecule type" value="Genomic_DNA"/>
</dbReference>
<gene>
    <name evidence="5" type="ORF">PENSOL_c013G05149</name>
</gene>
<dbReference type="Gene3D" id="3.10.350.10">
    <property type="entry name" value="LysM domain"/>
    <property type="match status" value="3"/>
</dbReference>
<dbReference type="PANTHER" id="PTHR34997">
    <property type="entry name" value="AM15"/>
    <property type="match status" value="1"/>
</dbReference>
<evidence type="ECO:0000256" key="2">
    <source>
        <dbReference type="ARBA" id="ARBA00023026"/>
    </source>
</evidence>
<accession>A0A1V6R7B2</accession>
<organism evidence="5 6">
    <name type="scientific">Penicillium solitum</name>
    <dbReference type="NCBI Taxonomy" id="60172"/>
    <lineage>
        <taxon>Eukaryota</taxon>
        <taxon>Fungi</taxon>
        <taxon>Dikarya</taxon>
        <taxon>Ascomycota</taxon>
        <taxon>Pezizomycotina</taxon>
        <taxon>Eurotiomycetes</taxon>
        <taxon>Eurotiomycetidae</taxon>
        <taxon>Eurotiales</taxon>
        <taxon>Aspergillaceae</taxon>
        <taxon>Penicillium</taxon>
    </lineage>
</organism>
<feature type="compositionally biased region" description="Low complexity" evidence="3">
    <location>
        <begin position="800"/>
        <end position="846"/>
    </location>
</feature>
<dbReference type="GO" id="GO:0008061">
    <property type="term" value="F:chitin binding"/>
    <property type="evidence" value="ECO:0007669"/>
    <property type="project" value="UniProtKB-KW"/>
</dbReference>
<dbReference type="InterPro" id="IPR018392">
    <property type="entry name" value="LysM"/>
</dbReference>
<comment type="caution">
    <text evidence="5">The sequence shown here is derived from an EMBL/GenBank/DDBJ whole genome shotgun (WGS) entry which is preliminary data.</text>
</comment>